<evidence type="ECO:0000313" key="3">
    <source>
        <dbReference type="Proteomes" id="UP000830542"/>
    </source>
</evidence>
<dbReference type="AlphaFoldDB" id="A0AAV3SCD0"/>
<evidence type="ECO:0000313" key="1">
    <source>
        <dbReference type="EMBL" id="GAA0449356.1"/>
    </source>
</evidence>
<dbReference type="Proteomes" id="UP001500962">
    <property type="component" value="Unassembled WGS sequence"/>
</dbReference>
<dbReference type="EMBL" id="BAAADN010000002">
    <property type="protein sequence ID" value="GAA0449356.1"/>
    <property type="molecule type" value="Genomic_DNA"/>
</dbReference>
<accession>A0AAV3SCD0</accession>
<dbReference type="KEGG" id="hdo:MUK72_09890"/>
<reference evidence="1" key="1">
    <citation type="journal article" date="2014" name="Int. J. Syst. Evol. Microbiol.">
        <title>Complete genome sequence of Corynebacterium casei LMG S-19264T (=DSM 44701T), isolated from a smear-ripened cheese.</title>
        <authorList>
            <consortium name="US DOE Joint Genome Institute (JGI-PGF)"/>
            <person name="Walter F."/>
            <person name="Albersmeier A."/>
            <person name="Kalinowski J."/>
            <person name="Ruckert C."/>
        </authorList>
    </citation>
    <scope>NUCLEOTIDE SEQUENCE</scope>
    <source>
        <strain evidence="1">JCM 12289</strain>
    </source>
</reference>
<dbReference type="GeneID" id="71762160"/>
<sequence length="361" mass="39952">MTPTPDSSSSTKGGPLSLVDALELGSLLNRLEAAGINQEAVGEQGVDGVLLLLDDFATILRSRDIDSDVAIAVVRHMQEISEEYEPNDNLDEDDGRDLEKKVGAWRRLLENELGKEQRIAAADVGLLDVDGLLNRPESLFDETVWNWLDSSTKADVREACKTLVIDCPTSSVVLSLRALEHCLRVWHEEKTESKLEAAWGTALGQLINEFQEKTDSNDVMEQLSDLPPVLSNLFYLKEKRNEVTHPDKSPSSQEARRSLMIMAATISEIHEEIHDRKVAEYESGDFEDIDVEGLSAENAFMTLVEEFIEQGFTDDGAVDVSRLKAVGPKIGVSENKLENGMMDALMSGEGYEPENGLFMPI</sequence>
<reference evidence="2" key="2">
    <citation type="submission" date="2022-04" db="EMBL/GenBank/DDBJ databases">
        <title>Sequencing and genomic assembly of Halococcus dombrowskii.</title>
        <authorList>
            <person name="Lim S.W."/>
            <person name="MacLea K.S."/>
        </authorList>
    </citation>
    <scope>NUCLEOTIDE SEQUENCE</scope>
    <source>
        <strain evidence="2">H4</strain>
    </source>
</reference>
<evidence type="ECO:0000313" key="2">
    <source>
        <dbReference type="EMBL" id="UOO94280.1"/>
    </source>
</evidence>
<evidence type="ECO:0000313" key="4">
    <source>
        <dbReference type="Proteomes" id="UP001500962"/>
    </source>
</evidence>
<dbReference type="EMBL" id="CP095005">
    <property type="protein sequence ID" value="UOO94280.1"/>
    <property type="molecule type" value="Genomic_DNA"/>
</dbReference>
<reference evidence="1" key="3">
    <citation type="submission" date="2023-12" db="EMBL/GenBank/DDBJ databases">
        <authorList>
            <person name="Sun Q."/>
            <person name="Inoue M."/>
        </authorList>
    </citation>
    <scope>NUCLEOTIDE SEQUENCE</scope>
    <source>
        <strain evidence="1">JCM 12289</strain>
    </source>
</reference>
<dbReference type="Proteomes" id="UP000830542">
    <property type="component" value="Chromosome"/>
</dbReference>
<dbReference type="RefSeq" id="WP_244699632.1">
    <property type="nucleotide sequence ID" value="NZ_BAAADN010000002.1"/>
</dbReference>
<evidence type="ECO:0008006" key="5">
    <source>
        <dbReference type="Google" id="ProtNLM"/>
    </source>
</evidence>
<organism evidence="1 4">
    <name type="scientific">Halococcus dombrowskii</name>
    <dbReference type="NCBI Taxonomy" id="179637"/>
    <lineage>
        <taxon>Archaea</taxon>
        <taxon>Methanobacteriati</taxon>
        <taxon>Methanobacteriota</taxon>
        <taxon>Stenosarchaea group</taxon>
        <taxon>Halobacteria</taxon>
        <taxon>Halobacteriales</taxon>
        <taxon>Halococcaceae</taxon>
        <taxon>Halococcus</taxon>
    </lineage>
</organism>
<protein>
    <recommendedName>
        <fullName evidence="5">Apea-like HEPN domain-containing protein</fullName>
    </recommendedName>
</protein>
<name>A0AAV3SCD0_HALDO</name>
<proteinExistence type="predicted"/>
<keyword evidence="3" id="KW-1185">Reference proteome</keyword>
<gene>
    <name evidence="1" type="ORF">GCM10008985_00920</name>
    <name evidence="2" type="ORF">MUK72_09890</name>
</gene>